<accession>A0A1I7WE43</accession>
<dbReference type="Proteomes" id="UP000095283">
    <property type="component" value="Unplaced"/>
</dbReference>
<feature type="compositionally biased region" description="Basic and acidic residues" evidence="1">
    <location>
        <begin position="224"/>
        <end position="235"/>
    </location>
</feature>
<keyword evidence="2" id="KW-1185">Reference proteome</keyword>
<evidence type="ECO:0000256" key="1">
    <source>
        <dbReference type="SAM" id="MobiDB-lite"/>
    </source>
</evidence>
<sequence>MASYASSVEDPEKHFLGNLLDDDASFSTSNRRDSPTVLNSIPAVSVINGVGSINIGGPTPTQSFWPEPPPPYTPAIQTSQCFGTYSHQKNSQIPLSNLLQIGMNLPKYIAQPQIHHHHHNLHHHTHTNNTVENHYYDVHNALPDFLDGPMFSPNLKNLINVKTGEWCENSHVTQVPAAINKLHHSTPSVAAQKMPFSYRDVAARNDTQTFSDIKPTQQRTIDSGIKDSKKLPEKERKRKYAGSPTNTTTLPTSDQNGKVDVLTKYDVLQKLNSPTFKNMTEIQGVEEVLLKHKDKVYLKQIYVSNVVKCMYITLQNHLVQLRYYDQDQIQ</sequence>
<reference evidence="3" key="1">
    <citation type="submission" date="2016-11" db="UniProtKB">
        <authorList>
            <consortium name="WormBaseParasite"/>
        </authorList>
    </citation>
    <scope>IDENTIFICATION</scope>
</reference>
<proteinExistence type="predicted"/>
<organism evidence="2 3">
    <name type="scientific">Heterorhabditis bacteriophora</name>
    <name type="common">Entomopathogenic nematode worm</name>
    <dbReference type="NCBI Taxonomy" id="37862"/>
    <lineage>
        <taxon>Eukaryota</taxon>
        <taxon>Metazoa</taxon>
        <taxon>Ecdysozoa</taxon>
        <taxon>Nematoda</taxon>
        <taxon>Chromadorea</taxon>
        <taxon>Rhabditida</taxon>
        <taxon>Rhabditina</taxon>
        <taxon>Rhabditomorpha</taxon>
        <taxon>Strongyloidea</taxon>
        <taxon>Heterorhabditidae</taxon>
        <taxon>Heterorhabditis</taxon>
    </lineage>
</organism>
<protein>
    <submittedName>
        <fullName evidence="3">Uncharacterized protein</fullName>
    </submittedName>
</protein>
<dbReference type="WBParaSite" id="Hba_03181">
    <property type="protein sequence ID" value="Hba_03181"/>
    <property type="gene ID" value="Hba_03181"/>
</dbReference>
<feature type="region of interest" description="Disordered" evidence="1">
    <location>
        <begin position="207"/>
        <end position="255"/>
    </location>
</feature>
<feature type="compositionally biased region" description="Polar residues" evidence="1">
    <location>
        <begin position="243"/>
        <end position="255"/>
    </location>
</feature>
<feature type="compositionally biased region" description="Polar residues" evidence="1">
    <location>
        <begin position="207"/>
        <end position="221"/>
    </location>
</feature>
<dbReference type="AlphaFoldDB" id="A0A1I7WE43"/>
<evidence type="ECO:0000313" key="3">
    <source>
        <dbReference type="WBParaSite" id="Hba_03181"/>
    </source>
</evidence>
<name>A0A1I7WE43_HETBA</name>
<evidence type="ECO:0000313" key="2">
    <source>
        <dbReference type="Proteomes" id="UP000095283"/>
    </source>
</evidence>